<dbReference type="PANTHER" id="PTHR18964:SF173">
    <property type="entry name" value="GLUCOKINASE"/>
    <property type="match status" value="1"/>
</dbReference>
<evidence type="ECO:0000313" key="3">
    <source>
        <dbReference type="EMBL" id="WZU67877.1"/>
    </source>
</evidence>
<name>A0AAN0NJ07_9RHOB</name>
<dbReference type="Gene3D" id="3.30.420.40">
    <property type="match status" value="2"/>
</dbReference>
<accession>A0AAN0NJ07</accession>
<dbReference type="InterPro" id="IPR036388">
    <property type="entry name" value="WH-like_DNA-bd_sf"/>
</dbReference>
<dbReference type="AlphaFoldDB" id="A0AAN0NJ07"/>
<proteinExistence type="inferred from homology"/>
<dbReference type="PANTHER" id="PTHR18964">
    <property type="entry name" value="ROK (REPRESSOR, ORF, KINASE) FAMILY"/>
    <property type="match status" value="1"/>
</dbReference>
<feature type="region of interest" description="Disordered" evidence="2">
    <location>
        <begin position="1"/>
        <end position="22"/>
    </location>
</feature>
<comment type="similarity">
    <text evidence="1">Belongs to the ROK (NagC/XylR) family.</text>
</comment>
<dbReference type="InterPro" id="IPR043129">
    <property type="entry name" value="ATPase_NBD"/>
</dbReference>
<gene>
    <name evidence="3" type="ORF">AABB31_02655</name>
</gene>
<reference evidence="3" key="1">
    <citation type="submission" date="2024-08" db="EMBL/GenBank/DDBJ databases">
        <title>Phylogenomic analyses of a clade within the roseobacter group suggest taxonomic reassignments of species of the genera Aestuariivita, Citreicella, Loktanella, Nautella, Pelagibaca, Ruegeria, Thalassobius, Thiobacimonas and Tropicibacter, and the proposal o.</title>
        <authorList>
            <person name="Jeon C.O."/>
        </authorList>
    </citation>
    <scope>NUCLEOTIDE SEQUENCE</scope>
    <source>
        <strain evidence="3">SS1-5</strain>
    </source>
</reference>
<sequence>MSLNLHTKTAASDTTPHDPRRQGRLRVLNLIRRESQIARIDISRQTGLSPATVTAVTAELLAVGMIEPVISADSLLAGAKRGRPRETLKIRGAYKRVAGLKVATDCITVLISDFEGTALGDFEHALPATKFSGDALADQIMAAVRGACAAHGLGINDISGIGLGLAGQIDGSSGYVHWSSSLLERNVDMGAILATKAPCPVFIENDANLVAKAEQLFGEGRHFDNFLVVSIEHGIGMGIVIDGKLYRGKRGCGAEFGHTKVNTDGAECQCGQRGCLEAYAGEYALLGHANRGRSTPFTDINALSQAAADGDAAAAQTLQHAGALFAVGLANLINIFDPELLILASKNTIRHPLCDQSVLDDVARLVMHVDSPMPQICVHGWGDLMWAKGAAAYGIEQISQLSVHALGKAETKAG</sequence>
<protein>
    <submittedName>
        <fullName evidence="3">ROK family transcriptional regulator</fullName>
    </submittedName>
</protein>
<dbReference type="InterPro" id="IPR036390">
    <property type="entry name" value="WH_DNA-bd_sf"/>
</dbReference>
<dbReference type="RefSeq" id="WP_342077171.1">
    <property type="nucleotide sequence ID" value="NZ_CP151767.2"/>
</dbReference>
<dbReference type="InterPro" id="IPR049874">
    <property type="entry name" value="ROK_cs"/>
</dbReference>
<evidence type="ECO:0000256" key="1">
    <source>
        <dbReference type="ARBA" id="ARBA00006479"/>
    </source>
</evidence>
<evidence type="ECO:0000256" key="2">
    <source>
        <dbReference type="SAM" id="MobiDB-lite"/>
    </source>
</evidence>
<dbReference type="KEGG" id="yrh:AABB31_02655"/>
<dbReference type="Pfam" id="PF13412">
    <property type="entry name" value="HTH_24"/>
    <property type="match status" value="1"/>
</dbReference>
<evidence type="ECO:0000313" key="4">
    <source>
        <dbReference type="Proteomes" id="UP001470809"/>
    </source>
</evidence>
<feature type="compositionally biased region" description="Polar residues" evidence="2">
    <location>
        <begin position="1"/>
        <end position="14"/>
    </location>
</feature>
<dbReference type="PROSITE" id="PS01125">
    <property type="entry name" value="ROK"/>
    <property type="match status" value="1"/>
</dbReference>
<dbReference type="InterPro" id="IPR000600">
    <property type="entry name" value="ROK"/>
</dbReference>
<organism evidence="3 4">
    <name type="scientific">Yoonia rhodophyticola</name>
    <dbReference type="NCBI Taxonomy" id="3137370"/>
    <lineage>
        <taxon>Bacteria</taxon>
        <taxon>Pseudomonadati</taxon>
        <taxon>Pseudomonadota</taxon>
        <taxon>Alphaproteobacteria</taxon>
        <taxon>Rhodobacterales</taxon>
        <taxon>Paracoccaceae</taxon>
        <taxon>Yoonia</taxon>
    </lineage>
</organism>
<dbReference type="SUPFAM" id="SSF46785">
    <property type="entry name" value="Winged helix' DNA-binding domain"/>
    <property type="match status" value="1"/>
</dbReference>
<dbReference type="EMBL" id="CP151767">
    <property type="protein sequence ID" value="WZU67877.1"/>
    <property type="molecule type" value="Genomic_DNA"/>
</dbReference>
<dbReference type="SUPFAM" id="SSF53067">
    <property type="entry name" value="Actin-like ATPase domain"/>
    <property type="match status" value="1"/>
</dbReference>
<dbReference type="Proteomes" id="UP001470809">
    <property type="component" value="Chromosome"/>
</dbReference>
<dbReference type="Gene3D" id="1.10.10.10">
    <property type="entry name" value="Winged helix-like DNA-binding domain superfamily/Winged helix DNA-binding domain"/>
    <property type="match status" value="1"/>
</dbReference>
<keyword evidence="4" id="KW-1185">Reference proteome</keyword>
<dbReference type="Pfam" id="PF00480">
    <property type="entry name" value="ROK"/>
    <property type="match status" value="1"/>
</dbReference>